<dbReference type="Gene3D" id="1.10.10.60">
    <property type="entry name" value="Homeodomain-like"/>
    <property type="match status" value="1"/>
</dbReference>
<dbReference type="PANTHER" id="PTHR46796">
    <property type="entry name" value="HTH-TYPE TRANSCRIPTIONAL ACTIVATOR RHAS-RELATED"/>
    <property type="match status" value="1"/>
</dbReference>
<protein>
    <submittedName>
        <fullName evidence="5">Helix-turn-helix domain-containing protein</fullName>
    </submittedName>
</protein>
<keyword evidence="3" id="KW-0804">Transcription</keyword>
<evidence type="ECO:0000256" key="3">
    <source>
        <dbReference type="ARBA" id="ARBA00023163"/>
    </source>
</evidence>
<dbReference type="InterPro" id="IPR050204">
    <property type="entry name" value="AraC_XylS_family_regulators"/>
</dbReference>
<evidence type="ECO:0000256" key="2">
    <source>
        <dbReference type="ARBA" id="ARBA00023125"/>
    </source>
</evidence>
<dbReference type="EMBL" id="JBHRXX010000004">
    <property type="protein sequence ID" value="MFC3683902.1"/>
    <property type="molecule type" value="Genomic_DNA"/>
</dbReference>
<dbReference type="SMART" id="SM00342">
    <property type="entry name" value="HTH_ARAC"/>
    <property type="match status" value="1"/>
</dbReference>
<accession>A0ABV7W4E1</accession>
<evidence type="ECO:0000313" key="5">
    <source>
        <dbReference type="EMBL" id="MFC3683902.1"/>
    </source>
</evidence>
<name>A0ABV7W4E1_9BURK</name>
<dbReference type="Proteomes" id="UP001595729">
    <property type="component" value="Unassembled WGS sequence"/>
</dbReference>
<dbReference type="PROSITE" id="PS00041">
    <property type="entry name" value="HTH_ARAC_FAMILY_1"/>
    <property type="match status" value="1"/>
</dbReference>
<reference evidence="6" key="1">
    <citation type="journal article" date="2019" name="Int. J. Syst. Evol. Microbiol.">
        <title>The Global Catalogue of Microorganisms (GCM) 10K type strain sequencing project: providing services to taxonomists for standard genome sequencing and annotation.</title>
        <authorList>
            <consortium name="The Broad Institute Genomics Platform"/>
            <consortium name="The Broad Institute Genome Sequencing Center for Infectious Disease"/>
            <person name="Wu L."/>
            <person name="Ma J."/>
        </authorList>
    </citation>
    <scope>NUCLEOTIDE SEQUENCE [LARGE SCALE GENOMIC DNA]</scope>
    <source>
        <strain evidence="6">KCTC 42501</strain>
    </source>
</reference>
<keyword evidence="6" id="KW-1185">Reference proteome</keyword>
<keyword evidence="1" id="KW-0805">Transcription regulation</keyword>
<dbReference type="InterPro" id="IPR018062">
    <property type="entry name" value="HTH_AraC-typ_CS"/>
</dbReference>
<organism evidence="5 6">
    <name type="scientific">Hydrogenophaga luteola</name>
    <dbReference type="NCBI Taxonomy" id="1591122"/>
    <lineage>
        <taxon>Bacteria</taxon>
        <taxon>Pseudomonadati</taxon>
        <taxon>Pseudomonadota</taxon>
        <taxon>Betaproteobacteria</taxon>
        <taxon>Burkholderiales</taxon>
        <taxon>Comamonadaceae</taxon>
        <taxon>Hydrogenophaga</taxon>
    </lineage>
</organism>
<keyword evidence="2" id="KW-0238">DNA-binding</keyword>
<dbReference type="PANTHER" id="PTHR46796:SF12">
    <property type="entry name" value="HTH-TYPE DNA-BINDING TRANSCRIPTIONAL ACTIVATOR EUTR"/>
    <property type="match status" value="1"/>
</dbReference>
<evidence type="ECO:0000259" key="4">
    <source>
        <dbReference type="PROSITE" id="PS01124"/>
    </source>
</evidence>
<dbReference type="RefSeq" id="WP_382173410.1">
    <property type="nucleotide sequence ID" value="NZ_JBHRXX010000004.1"/>
</dbReference>
<dbReference type="InterPro" id="IPR009057">
    <property type="entry name" value="Homeodomain-like_sf"/>
</dbReference>
<dbReference type="Pfam" id="PF12833">
    <property type="entry name" value="HTH_18"/>
    <property type="match status" value="1"/>
</dbReference>
<comment type="caution">
    <text evidence="5">The sequence shown here is derived from an EMBL/GenBank/DDBJ whole genome shotgun (WGS) entry which is preliminary data.</text>
</comment>
<gene>
    <name evidence="5" type="ORF">ACFOPI_09875</name>
</gene>
<sequence length="337" mass="37518">MPTACPTPPTAFRVKRTREVDVHARNLDAWDQDYVQTSPGVFQGQVRELFDGPLQAFEEVANCATSQHCRPWRGGVWLGLSVPERPEGLRFMGRPVGGHELMISDGSEAFDLQVPAGHGLYGLVFDPAELQAHVRMRDQADAAPVRGPGVRVQSLTPTQRFRLVGLMREVLRGLEADPGVLHHEAGRRSLREALFSVLGDTLMPDGQAEAVTPRQQRRQDVVRRVRELVTEQPQDYLGVERLCEALHITRRTLQNCFQDSLGISPASYLRLVRLNAVRRELRDADADQTIGDVAARWGFWHMGHFSHDYKALFGETPSCTRVPPRSAAARVAAPQGG</sequence>
<evidence type="ECO:0000256" key="1">
    <source>
        <dbReference type="ARBA" id="ARBA00023015"/>
    </source>
</evidence>
<evidence type="ECO:0000313" key="6">
    <source>
        <dbReference type="Proteomes" id="UP001595729"/>
    </source>
</evidence>
<proteinExistence type="predicted"/>
<dbReference type="SUPFAM" id="SSF46689">
    <property type="entry name" value="Homeodomain-like"/>
    <property type="match status" value="2"/>
</dbReference>
<dbReference type="PROSITE" id="PS01124">
    <property type="entry name" value="HTH_ARAC_FAMILY_2"/>
    <property type="match status" value="1"/>
</dbReference>
<dbReference type="InterPro" id="IPR018060">
    <property type="entry name" value="HTH_AraC"/>
</dbReference>
<feature type="domain" description="HTH araC/xylS-type" evidence="4">
    <location>
        <begin position="223"/>
        <end position="323"/>
    </location>
</feature>